<keyword evidence="2" id="KW-1185">Reference proteome</keyword>
<reference evidence="1" key="1">
    <citation type="submission" date="2020-08" db="EMBL/GenBank/DDBJ databases">
        <title>Multicomponent nature underlies the extraordinary mechanical properties of spider dragline silk.</title>
        <authorList>
            <person name="Kono N."/>
            <person name="Nakamura H."/>
            <person name="Mori M."/>
            <person name="Yoshida Y."/>
            <person name="Ohtoshi R."/>
            <person name="Malay A.D."/>
            <person name="Moran D.A.P."/>
            <person name="Tomita M."/>
            <person name="Numata K."/>
            <person name="Arakawa K."/>
        </authorList>
    </citation>
    <scope>NUCLEOTIDE SEQUENCE</scope>
</reference>
<organism evidence="1 2">
    <name type="scientific">Nephila pilipes</name>
    <name type="common">Giant wood spider</name>
    <name type="synonym">Nephila maculata</name>
    <dbReference type="NCBI Taxonomy" id="299642"/>
    <lineage>
        <taxon>Eukaryota</taxon>
        <taxon>Metazoa</taxon>
        <taxon>Ecdysozoa</taxon>
        <taxon>Arthropoda</taxon>
        <taxon>Chelicerata</taxon>
        <taxon>Arachnida</taxon>
        <taxon>Araneae</taxon>
        <taxon>Araneomorphae</taxon>
        <taxon>Entelegynae</taxon>
        <taxon>Araneoidea</taxon>
        <taxon>Nephilidae</taxon>
        <taxon>Nephila</taxon>
    </lineage>
</organism>
<accession>A0A8X6MXX7</accession>
<name>A0A8X6MXX7_NEPPI</name>
<protein>
    <submittedName>
        <fullName evidence="1">Uncharacterized protein</fullName>
    </submittedName>
</protein>
<dbReference type="Proteomes" id="UP000887013">
    <property type="component" value="Unassembled WGS sequence"/>
</dbReference>
<dbReference type="EMBL" id="BMAW01051974">
    <property type="protein sequence ID" value="GFS83558.1"/>
    <property type="molecule type" value="Genomic_DNA"/>
</dbReference>
<sequence>MAPNVVDFLEICSPSTKAQLLQFASISEDRHLSNKSMTTLEINQNP</sequence>
<proteinExistence type="predicted"/>
<evidence type="ECO:0000313" key="2">
    <source>
        <dbReference type="Proteomes" id="UP000887013"/>
    </source>
</evidence>
<gene>
    <name evidence="1" type="ORF">NPIL_491351</name>
</gene>
<dbReference type="AlphaFoldDB" id="A0A8X6MXX7"/>
<feature type="non-terminal residue" evidence="1">
    <location>
        <position position="46"/>
    </location>
</feature>
<evidence type="ECO:0000313" key="1">
    <source>
        <dbReference type="EMBL" id="GFS83558.1"/>
    </source>
</evidence>
<comment type="caution">
    <text evidence="1">The sequence shown here is derived from an EMBL/GenBank/DDBJ whole genome shotgun (WGS) entry which is preliminary data.</text>
</comment>